<sequence length="125" mass="14675">MINQSDIILTWLDANIDSEQNKQTYHTLRDKFGDCMEFSDESSFRRFLGRISYSPRKLILIVSGQIGETLVPDIHRRPNILSIYIYCSRSEYHEQWSADYSTATVVTEENDLFSKIQSDYNSYED</sequence>
<reference evidence="2" key="1">
    <citation type="submission" date="2021-02" db="EMBL/GenBank/DDBJ databases">
        <authorList>
            <person name="Nowell W R."/>
        </authorList>
    </citation>
    <scope>NUCLEOTIDE SEQUENCE</scope>
</reference>
<gene>
    <name evidence="2" type="ORF">JBS370_LOCUS21594</name>
    <name evidence="1" type="ORF">ZHD862_LOCUS11165</name>
</gene>
<dbReference type="Proteomes" id="UP000663864">
    <property type="component" value="Unassembled WGS sequence"/>
</dbReference>
<organism evidence="2 3">
    <name type="scientific">Rotaria sordida</name>
    <dbReference type="NCBI Taxonomy" id="392033"/>
    <lineage>
        <taxon>Eukaryota</taxon>
        <taxon>Metazoa</taxon>
        <taxon>Spiralia</taxon>
        <taxon>Gnathifera</taxon>
        <taxon>Rotifera</taxon>
        <taxon>Eurotatoria</taxon>
        <taxon>Bdelloidea</taxon>
        <taxon>Philodinida</taxon>
        <taxon>Philodinidae</taxon>
        <taxon>Rotaria</taxon>
    </lineage>
</organism>
<accession>A0A819IKK4</accession>
<evidence type="ECO:0000313" key="1">
    <source>
        <dbReference type="EMBL" id="CAF0974314.1"/>
    </source>
</evidence>
<dbReference type="AlphaFoldDB" id="A0A819IKK4"/>
<dbReference type="Proteomes" id="UP000663836">
    <property type="component" value="Unassembled WGS sequence"/>
</dbReference>
<name>A0A819IKK4_9BILA</name>
<proteinExistence type="predicted"/>
<comment type="caution">
    <text evidence="2">The sequence shown here is derived from an EMBL/GenBank/DDBJ whole genome shotgun (WGS) entry which is preliminary data.</text>
</comment>
<dbReference type="EMBL" id="CAJOBD010002882">
    <property type="protein sequence ID" value="CAF3914743.1"/>
    <property type="molecule type" value="Genomic_DNA"/>
</dbReference>
<protein>
    <submittedName>
        <fullName evidence="2">Uncharacterized protein</fullName>
    </submittedName>
</protein>
<dbReference type="EMBL" id="CAJNOT010000416">
    <property type="protein sequence ID" value="CAF0974314.1"/>
    <property type="molecule type" value="Genomic_DNA"/>
</dbReference>
<evidence type="ECO:0000313" key="2">
    <source>
        <dbReference type="EMBL" id="CAF3914743.1"/>
    </source>
</evidence>
<evidence type="ECO:0000313" key="3">
    <source>
        <dbReference type="Proteomes" id="UP000663836"/>
    </source>
</evidence>